<evidence type="ECO:0000256" key="1">
    <source>
        <dbReference type="ARBA" id="ARBA00005502"/>
    </source>
</evidence>
<dbReference type="Proteomes" id="UP000783287">
    <property type="component" value="Unassembled WGS sequence"/>
</dbReference>
<sequence>MAKFSNDEQLESLKKDFKQLKDPVIGRQRILELVKEEEEDLDGYLSPWYKFSKKSKHVYPSQGLLETPYDYLDYHGTQMLPQEVLFKTLRLRRFFLELFNHPIRIHSLKKVDQEKFTPPPKIECRAIEDAIGSGLTLAIGDMGASVVGDKYERISRSERYTQGPFIKLGKYARGVFVGSASPDVWNSAAATATMAASHSLCSIPRNGLLYDVKRQSDFAEEVFDWLARMENQILRGRSDRHEVASMWKRNVNGAIEANPSKALERAKALYDKGVRSFRVYSPEPGTGPIDTLYAMRDEFGDEIELFAGQIVSVNQAKDAQRAGADGLYVGIGGGGRCITGVRSGSVVDWPELVWKFRGEINIPVIAEGGASDHIAITLLLGASGISVTRIVGGGTIESPGGALYYTGKGGSLFKPYGGEASARTKYLDGKLLPFNVPSFVEGETRKSEMSYINFAMPTLTHNLHLLQEDVILSLVFRGVKDIHELHALKPSPIRRITSSGDFQRNTH</sequence>
<dbReference type="SMART" id="SM01240">
    <property type="entry name" value="IMPDH"/>
    <property type="match status" value="1"/>
</dbReference>
<keyword evidence="3" id="KW-0560">Oxidoreductase</keyword>
<dbReference type="InterPro" id="IPR001093">
    <property type="entry name" value="IMP_DH_GMPRt"/>
</dbReference>
<evidence type="ECO:0000313" key="3">
    <source>
        <dbReference type="EMBL" id="MCA9382898.1"/>
    </source>
</evidence>
<dbReference type="SUPFAM" id="SSF51412">
    <property type="entry name" value="Inosine monophosphate dehydrogenase (IMPDH)"/>
    <property type="match status" value="1"/>
</dbReference>
<proteinExistence type="inferred from homology"/>
<reference evidence="3" key="1">
    <citation type="submission" date="2020-04" db="EMBL/GenBank/DDBJ databases">
        <authorList>
            <person name="Zhang T."/>
        </authorList>
    </citation>
    <scope>NUCLEOTIDE SEQUENCE</scope>
    <source>
        <strain evidence="3">HKST-UBA14</strain>
    </source>
</reference>
<evidence type="ECO:0000313" key="4">
    <source>
        <dbReference type="Proteomes" id="UP000783287"/>
    </source>
</evidence>
<dbReference type="EMBL" id="JAGQLK010000011">
    <property type="protein sequence ID" value="MCA9382898.1"/>
    <property type="molecule type" value="Genomic_DNA"/>
</dbReference>
<reference evidence="3" key="2">
    <citation type="journal article" date="2021" name="Microbiome">
        <title>Successional dynamics and alternative stable states in a saline activated sludge microbial community over 9 years.</title>
        <authorList>
            <person name="Wang Y."/>
            <person name="Ye J."/>
            <person name="Ju F."/>
            <person name="Liu L."/>
            <person name="Boyd J.A."/>
            <person name="Deng Y."/>
            <person name="Parks D.H."/>
            <person name="Jiang X."/>
            <person name="Yin X."/>
            <person name="Woodcroft B.J."/>
            <person name="Tyson G.W."/>
            <person name="Hugenholtz P."/>
            <person name="Polz M.F."/>
            <person name="Zhang T."/>
        </authorList>
    </citation>
    <scope>NUCLEOTIDE SEQUENCE</scope>
    <source>
        <strain evidence="3">HKST-UBA14</strain>
    </source>
</reference>
<dbReference type="Gene3D" id="3.20.20.70">
    <property type="entry name" value="Aldolase class I"/>
    <property type="match status" value="1"/>
</dbReference>
<comment type="caution">
    <text evidence="3">The sequence shown here is derived from an EMBL/GenBank/DDBJ whole genome shotgun (WGS) entry which is preliminary data.</text>
</comment>
<dbReference type="InterPro" id="IPR013785">
    <property type="entry name" value="Aldolase_TIM"/>
</dbReference>
<accession>A0A955L5A6</accession>
<dbReference type="Pfam" id="PF00478">
    <property type="entry name" value="IMPDH"/>
    <property type="match status" value="1"/>
</dbReference>
<dbReference type="PANTHER" id="PTHR11911:SF111">
    <property type="entry name" value="INOSINE-5'-MONOPHOSPHATE DEHYDROGENASE"/>
    <property type="match status" value="1"/>
</dbReference>
<gene>
    <name evidence="3" type="ORF">KC909_00895</name>
</gene>
<dbReference type="GO" id="GO:0003938">
    <property type="term" value="F:IMP dehydrogenase activity"/>
    <property type="evidence" value="ECO:0007669"/>
    <property type="project" value="UniProtKB-EC"/>
</dbReference>
<dbReference type="InterPro" id="IPR005990">
    <property type="entry name" value="IMP_DH"/>
</dbReference>
<feature type="domain" description="IMP dehydrogenase/GMP reductase" evidence="2">
    <location>
        <begin position="248"/>
        <end position="502"/>
    </location>
</feature>
<protein>
    <submittedName>
        <fullName evidence="3">IMP dehydrogenase</fullName>
        <ecNumber evidence="3">1.1.1.205</ecNumber>
    </submittedName>
</protein>
<evidence type="ECO:0000259" key="2">
    <source>
        <dbReference type="Pfam" id="PF00478"/>
    </source>
</evidence>
<name>A0A955L5A6_9BACT</name>
<organism evidence="3 4">
    <name type="scientific">Candidatus Dojkabacteria bacterium</name>
    <dbReference type="NCBI Taxonomy" id="2099670"/>
    <lineage>
        <taxon>Bacteria</taxon>
        <taxon>Candidatus Dojkabacteria</taxon>
    </lineage>
</organism>
<dbReference type="GO" id="GO:0006183">
    <property type="term" value="P:GTP biosynthetic process"/>
    <property type="evidence" value="ECO:0007669"/>
    <property type="project" value="TreeGrafter"/>
</dbReference>
<dbReference type="AlphaFoldDB" id="A0A955L5A6"/>
<dbReference type="EC" id="1.1.1.205" evidence="3"/>
<dbReference type="PANTHER" id="PTHR11911">
    <property type="entry name" value="INOSINE-5-MONOPHOSPHATE DEHYDROGENASE RELATED"/>
    <property type="match status" value="1"/>
</dbReference>
<comment type="similarity">
    <text evidence="1">Belongs to the IMPDH/GMPR family.</text>
</comment>